<dbReference type="Pfam" id="PF03564">
    <property type="entry name" value="DUF1759"/>
    <property type="match status" value="1"/>
</dbReference>
<dbReference type="PROSITE" id="PS50994">
    <property type="entry name" value="INTEGRASE"/>
    <property type="match status" value="1"/>
</dbReference>
<proteinExistence type="predicted"/>
<evidence type="ECO:0000313" key="3">
    <source>
        <dbReference type="EMBL" id="GBN65929.1"/>
    </source>
</evidence>
<dbReference type="Proteomes" id="UP000499080">
    <property type="component" value="Unassembled WGS sequence"/>
</dbReference>
<dbReference type="Pfam" id="PF00078">
    <property type="entry name" value="RVT_1"/>
    <property type="match status" value="1"/>
</dbReference>
<dbReference type="InterPro" id="IPR040676">
    <property type="entry name" value="DUF5641"/>
</dbReference>
<protein>
    <recommendedName>
        <fullName evidence="2">Integrase catalytic domain-containing protein</fullName>
    </recommendedName>
</protein>
<dbReference type="OrthoDB" id="6425548at2759"/>
<dbReference type="GO" id="GO:0003676">
    <property type="term" value="F:nucleic acid binding"/>
    <property type="evidence" value="ECO:0007669"/>
    <property type="project" value="InterPro"/>
</dbReference>
<dbReference type="InterPro" id="IPR043128">
    <property type="entry name" value="Rev_trsase/Diguanyl_cyclase"/>
</dbReference>
<dbReference type="GO" id="GO:0015074">
    <property type="term" value="P:DNA integration"/>
    <property type="evidence" value="ECO:0007669"/>
    <property type="project" value="InterPro"/>
</dbReference>
<sequence length="1575" mass="180420">MDKMSKVIEKRSSVRSSITKLVKRVQALGEETEDLNSLSELLELIETKEEILKKYDSEVEDLITDLEKFKVELKGSEEYDDKILSAKIKLKSKLKTFTEKTVQESHPILNKSNISENAASALKLPKLEIPRFSGDSNFMEFFGCFDSAIGSNDSLSKIEKFQYLKSLLSPPAYNVVAGFELNEKNYDSCLELLKQRYGRTDFIINSYMSKLLNLEPVRNSSHVKSLRRLYDEIEVNIRNLRALNVTEGSYGHLLNPLLLKLLPQDLILDFHRKRSKDKNCEVSEIMTFLRNEVESREICESVTISHNNVSAKNKAFLQTCSIYACSDKRSALTNAILDNASHKSFISAKLVKALNLKVIRFEELAIYSFGQTTAHKKRYPVVCLQLQSRHDSSKVYKLEALVIEIISNLSLNNPDLSTLRKLKEKNIQLADSFENEIPVDILVGSDSFWDIVYDEKIRVTDNIWLINSCFGWLLGGVGKGNNSDESCQNVCLVMDSSSILFDLSKFWEIEEFPNETRGLSERDDQLIRNFENNLEFNGQRYVCKLMWKENMGPPVGLDSNYEVAKKRFNSLCNKLNKNPEISDQYKQIVKDQLESNIVGKCVNEDIKSGYYMPHRAVIRDNKITSQVRIVYDCSSKANEDKKSLNDSLETGVNLYVNILDAILKFRENQVAFCGDLEKAFLMIEIAEEDRKYLKFLWFPNDTVNSTQTFQLNRLPFGLTTSPFALACVLKFHIKKFKDDYPKCYEMLNSLYVDDLYYGAETAQDAYQLTSSAIEILRSAGFNLRKLRTNCSELNKLWCENGYEENTDHGQGSGFLGLNWDPIEDKIKLNLRDVRNSLESGIANGTTKRHVLRIISQIFDPCGLISPFVITVKILMQELWEKGLKWDEQLPSGLEEKWRTWCSELAHIDNLQIERKLFSNAGMSEISLHVFCDASPKAYGAVAYFRYITEGRVKVSFIISKSKVAPLKTLTLARLELMAALIAARLAKYLLNTFPSLTKEIFLWSDSKIVLHWLKGSSKIWKPFVSNRVAQVQLLTPPNCWNHCSGSENPADFTTRGESTRKFLTSSLWWMGPAWLSQPVQSWPVQCLPNPPDGMCGEEVIASERRRTAIVNTMVTTTNDDNCISGCIDIDKYSNLGKLLRVTAWVRRFVHNAKPGPLKLSGPLCASELQEALYSWIKATQLKHFGRELKQLLSKGIISKDSSIYNLNPELDDNQLLQLKGRLEFSNEEVRAKHPWLLPTKDKFVKLLILDAHVKTGTQVVAPLPPDRIQEHSPFDVSGVDFAGPFYVNDSNTKCYLIIFTCAVIRAVHLELVPNMSTDSFLLAFRQFISRRGLCSVLYSDNAKTFKKANSELRKWWKYINNPEVKKVFASKGVVWKFIVERSPWWGGFWERQIRTIKTCLKKIIGKSSLSIKELETVFSEIEAIINSRPITYLYNEPSEPSPLTPSHFLVGKRLMSLPVVQPKIEELSINRNSLEKRFKYQQTLMNHFWNRWKKEYLLNLRSAYISTQPGKIISFKVNDIVLINDERYPRNMWMMGRILELCPGRDGKVRSLLIKTPKGNIKRSVQLVSNLEINP</sequence>
<dbReference type="InterPro" id="IPR012337">
    <property type="entry name" value="RNaseH-like_sf"/>
</dbReference>
<feature type="coiled-coil region" evidence="1">
    <location>
        <begin position="38"/>
        <end position="72"/>
    </location>
</feature>
<dbReference type="InterPro" id="IPR036397">
    <property type="entry name" value="RNaseH_sf"/>
</dbReference>
<reference evidence="3 4" key="1">
    <citation type="journal article" date="2019" name="Sci. Rep.">
        <title>Orb-weaving spider Araneus ventricosus genome elucidates the spidroin gene catalogue.</title>
        <authorList>
            <person name="Kono N."/>
            <person name="Nakamura H."/>
            <person name="Ohtoshi R."/>
            <person name="Moran D.A.P."/>
            <person name="Shinohara A."/>
            <person name="Yoshida Y."/>
            <person name="Fujiwara M."/>
            <person name="Mori M."/>
            <person name="Tomita M."/>
            <person name="Arakawa K."/>
        </authorList>
    </citation>
    <scope>NUCLEOTIDE SEQUENCE [LARGE SCALE GENOMIC DNA]</scope>
</reference>
<dbReference type="Gene3D" id="3.30.70.270">
    <property type="match status" value="1"/>
</dbReference>
<evidence type="ECO:0000313" key="4">
    <source>
        <dbReference type="Proteomes" id="UP000499080"/>
    </source>
</evidence>
<comment type="caution">
    <text evidence="3">The sequence shown here is derived from an EMBL/GenBank/DDBJ whole genome shotgun (WGS) entry which is preliminary data.</text>
</comment>
<dbReference type="InterPro" id="IPR000477">
    <property type="entry name" value="RT_dom"/>
</dbReference>
<dbReference type="EMBL" id="BGPR01014600">
    <property type="protein sequence ID" value="GBN65929.1"/>
    <property type="molecule type" value="Genomic_DNA"/>
</dbReference>
<dbReference type="SUPFAM" id="SSF56672">
    <property type="entry name" value="DNA/RNA polymerases"/>
    <property type="match status" value="1"/>
</dbReference>
<dbReference type="InterPro" id="IPR043502">
    <property type="entry name" value="DNA/RNA_pol_sf"/>
</dbReference>
<dbReference type="InterPro" id="IPR001584">
    <property type="entry name" value="Integrase_cat-core"/>
</dbReference>
<dbReference type="Pfam" id="PF18701">
    <property type="entry name" value="DUF5641"/>
    <property type="match status" value="1"/>
</dbReference>
<gene>
    <name evidence="3" type="ORF">AVEN_226587_1</name>
</gene>
<dbReference type="InterPro" id="IPR008042">
    <property type="entry name" value="Retrotrans_Pao"/>
</dbReference>
<dbReference type="Gene3D" id="3.10.10.10">
    <property type="entry name" value="HIV Type 1 Reverse Transcriptase, subunit A, domain 1"/>
    <property type="match status" value="1"/>
</dbReference>
<dbReference type="Pfam" id="PF05380">
    <property type="entry name" value="Peptidase_A17"/>
    <property type="match status" value="1"/>
</dbReference>
<name>A0A4Y2QRX9_ARAVE</name>
<organism evidence="3 4">
    <name type="scientific">Araneus ventricosus</name>
    <name type="common">Orbweaver spider</name>
    <name type="synonym">Epeira ventricosa</name>
    <dbReference type="NCBI Taxonomy" id="182803"/>
    <lineage>
        <taxon>Eukaryota</taxon>
        <taxon>Metazoa</taxon>
        <taxon>Ecdysozoa</taxon>
        <taxon>Arthropoda</taxon>
        <taxon>Chelicerata</taxon>
        <taxon>Arachnida</taxon>
        <taxon>Araneae</taxon>
        <taxon>Araneomorphae</taxon>
        <taxon>Entelegynae</taxon>
        <taxon>Araneoidea</taxon>
        <taxon>Araneidae</taxon>
        <taxon>Araneus</taxon>
    </lineage>
</organism>
<dbReference type="Gene3D" id="3.30.420.10">
    <property type="entry name" value="Ribonuclease H-like superfamily/Ribonuclease H"/>
    <property type="match status" value="1"/>
</dbReference>
<feature type="domain" description="Integrase catalytic" evidence="2">
    <location>
        <begin position="1269"/>
        <end position="1453"/>
    </location>
</feature>
<keyword evidence="1" id="KW-0175">Coiled coil</keyword>
<evidence type="ECO:0000256" key="1">
    <source>
        <dbReference type="SAM" id="Coils"/>
    </source>
</evidence>
<dbReference type="SUPFAM" id="SSF53098">
    <property type="entry name" value="Ribonuclease H-like"/>
    <property type="match status" value="1"/>
</dbReference>
<dbReference type="InterPro" id="IPR005312">
    <property type="entry name" value="DUF1759"/>
</dbReference>
<dbReference type="GO" id="GO:0071897">
    <property type="term" value="P:DNA biosynthetic process"/>
    <property type="evidence" value="ECO:0007669"/>
    <property type="project" value="UniProtKB-ARBA"/>
</dbReference>
<dbReference type="GO" id="GO:0042575">
    <property type="term" value="C:DNA polymerase complex"/>
    <property type="evidence" value="ECO:0007669"/>
    <property type="project" value="UniProtKB-ARBA"/>
</dbReference>
<accession>A0A4Y2QRX9</accession>
<dbReference type="PANTHER" id="PTHR47331:SF1">
    <property type="entry name" value="GAG-LIKE PROTEIN"/>
    <property type="match status" value="1"/>
</dbReference>
<keyword evidence="4" id="KW-1185">Reference proteome</keyword>
<evidence type="ECO:0000259" key="2">
    <source>
        <dbReference type="PROSITE" id="PS50994"/>
    </source>
</evidence>
<dbReference type="PANTHER" id="PTHR47331">
    <property type="entry name" value="PHD-TYPE DOMAIN-CONTAINING PROTEIN"/>
    <property type="match status" value="1"/>
</dbReference>